<evidence type="ECO:0000313" key="6">
    <source>
        <dbReference type="EMBL" id="MDO6967070.1"/>
    </source>
</evidence>
<dbReference type="PROSITE" id="PS51000">
    <property type="entry name" value="HTH_DEOR_2"/>
    <property type="match status" value="1"/>
</dbReference>
<dbReference type="InterPro" id="IPR018356">
    <property type="entry name" value="Tscrpt_reg_HTH_DeoR_CS"/>
</dbReference>
<dbReference type="PROSITE" id="PS00894">
    <property type="entry name" value="HTH_DEOR_1"/>
    <property type="match status" value="1"/>
</dbReference>
<keyword evidence="3 6" id="KW-0238">DNA-binding</keyword>
<name>A0ABT8YUB5_9HYPH</name>
<evidence type="ECO:0000256" key="1">
    <source>
        <dbReference type="ARBA" id="ARBA00022491"/>
    </source>
</evidence>
<organism evidence="6 7">
    <name type="scientific">Rhizobium alvei</name>
    <dbReference type="NCBI Taxonomy" id="1132659"/>
    <lineage>
        <taxon>Bacteria</taxon>
        <taxon>Pseudomonadati</taxon>
        <taxon>Pseudomonadota</taxon>
        <taxon>Alphaproteobacteria</taxon>
        <taxon>Hyphomicrobiales</taxon>
        <taxon>Rhizobiaceae</taxon>
        <taxon>Rhizobium/Agrobacterium group</taxon>
        <taxon>Rhizobium</taxon>
    </lineage>
</organism>
<dbReference type="PRINTS" id="PR00037">
    <property type="entry name" value="HTHLACR"/>
</dbReference>
<protein>
    <submittedName>
        <fullName evidence="6">DeoR/GlpR family DNA-binding transcription regulator</fullName>
    </submittedName>
</protein>
<dbReference type="PANTHER" id="PTHR30363">
    <property type="entry name" value="HTH-TYPE TRANSCRIPTIONAL REGULATOR SRLR-RELATED"/>
    <property type="match status" value="1"/>
</dbReference>
<keyword evidence="7" id="KW-1185">Reference proteome</keyword>
<dbReference type="SMART" id="SM01134">
    <property type="entry name" value="DeoRC"/>
    <property type="match status" value="1"/>
</dbReference>
<dbReference type="SMART" id="SM00420">
    <property type="entry name" value="HTH_DEOR"/>
    <property type="match status" value="1"/>
</dbReference>
<dbReference type="SUPFAM" id="SSF100950">
    <property type="entry name" value="NagB/RpiA/CoA transferase-like"/>
    <property type="match status" value="1"/>
</dbReference>
<gene>
    <name evidence="6" type="ORF">Q4481_24200</name>
</gene>
<dbReference type="RefSeq" id="WP_304379000.1">
    <property type="nucleotide sequence ID" value="NZ_JAUOZU010000026.1"/>
</dbReference>
<dbReference type="InterPro" id="IPR036390">
    <property type="entry name" value="WH_DNA-bd_sf"/>
</dbReference>
<dbReference type="Pfam" id="PF00455">
    <property type="entry name" value="DeoRC"/>
    <property type="match status" value="1"/>
</dbReference>
<evidence type="ECO:0000259" key="5">
    <source>
        <dbReference type="PROSITE" id="PS51000"/>
    </source>
</evidence>
<dbReference type="Pfam" id="PF08220">
    <property type="entry name" value="HTH_DeoR"/>
    <property type="match status" value="1"/>
</dbReference>
<evidence type="ECO:0000256" key="4">
    <source>
        <dbReference type="ARBA" id="ARBA00023163"/>
    </source>
</evidence>
<dbReference type="InterPro" id="IPR037171">
    <property type="entry name" value="NagB/RpiA_transferase-like"/>
</dbReference>
<feature type="domain" description="HTH deoR-type" evidence="5">
    <location>
        <begin position="6"/>
        <end position="61"/>
    </location>
</feature>
<evidence type="ECO:0000313" key="7">
    <source>
        <dbReference type="Proteomes" id="UP001174932"/>
    </source>
</evidence>
<reference evidence="6" key="2">
    <citation type="submission" date="2023-07" db="EMBL/GenBank/DDBJ databases">
        <authorList>
            <person name="Shen H."/>
        </authorList>
    </citation>
    <scope>NUCLEOTIDE SEQUENCE</scope>
    <source>
        <strain evidence="6">TNR-22</strain>
    </source>
</reference>
<dbReference type="InterPro" id="IPR001034">
    <property type="entry name" value="DeoR_HTH"/>
</dbReference>
<dbReference type="InterPro" id="IPR014036">
    <property type="entry name" value="DeoR-like_C"/>
</dbReference>
<dbReference type="Proteomes" id="UP001174932">
    <property type="component" value="Unassembled WGS sequence"/>
</dbReference>
<dbReference type="EMBL" id="JAUOZU010000026">
    <property type="protein sequence ID" value="MDO6967070.1"/>
    <property type="molecule type" value="Genomic_DNA"/>
</dbReference>
<reference evidence="6" key="1">
    <citation type="journal article" date="2015" name="Int. J. Syst. Evol. Microbiol.">
        <title>Rhizobium alvei sp. nov., isolated from a freshwater river.</title>
        <authorList>
            <person name="Sheu S.Y."/>
            <person name="Huang H.W."/>
            <person name="Young C.C."/>
            <person name="Chen W.M."/>
        </authorList>
    </citation>
    <scope>NUCLEOTIDE SEQUENCE</scope>
    <source>
        <strain evidence="6">TNR-22</strain>
    </source>
</reference>
<keyword evidence="4" id="KW-0804">Transcription</keyword>
<sequence length="259" mass="27319">MHDLLLGERQALILGKLAKEGRVIAASLSRELDVSEDTIRRDLREMAASGLCRRVYGGALAVESGQGDLSKRIGESAERKRALGRAVIPFIQGGMTVFCDAGSTNLEIVRALPQGLSLTLITNAPTIAAALVDRGDIDIVIIGGAVDHRTGAVTGSKATAEIATMRPDLFLLGGCGLDRHEGISATSCEEAEFKRAVALRSRSIICAITNEKLDASAPFAVIPFADNVRLVLEHDSAPDIVSAIRAQNVPVTCADPPVD</sequence>
<evidence type="ECO:0000256" key="2">
    <source>
        <dbReference type="ARBA" id="ARBA00023015"/>
    </source>
</evidence>
<keyword evidence="2" id="KW-0805">Transcription regulation</keyword>
<comment type="caution">
    <text evidence="6">The sequence shown here is derived from an EMBL/GenBank/DDBJ whole genome shotgun (WGS) entry which is preliminary data.</text>
</comment>
<keyword evidence="1" id="KW-0678">Repressor</keyword>
<accession>A0ABT8YUB5</accession>
<proteinExistence type="predicted"/>
<dbReference type="SUPFAM" id="SSF46785">
    <property type="entry name" value="Winged helix' DNA-binding domain"/>
    <property type="match status" value="1"/>
</dbReference>
<dbReference type="InterPro" id="IPR050313">
    <property type="entry name" value="Carb_Metab_HTH_regulators"/>
</dbReference>
<dbReference type="PANTHER" id="PTHR30363:SF4">
    <property type="entry name" value="GLYCEROL-3-PHOSPHATE REGULON REPRESSOR"/>
    <property type="match status" value="1"/>
</dbReference>
<dbReference type="GO" id="GO:0003677">
    <property type="term" value="F:DNA binding"/>
    <property type="evidence" value="ECO:0007669"/>
    <property type="project" value="UniProtKB-KW"/>
</dbReference>
<evidence type="ECO:0000256" key="3">
    <source>
        <dbReference type="ARBA" id="ARBA00023125"/>
    </source>
</evidence>